<organism evidence="3 4">
    <name type="scientific">Corynebacterium sphenisci DSM 44792</name>
    <dbReference type="NCBI Taxonomy" id="1437874"/>
    <lineage>
        <taxon>Bacteria</taxon>
        <taxon>Bacillati</taxon>
        <taxon>Actinomycetota</taxon>
        <taxon>Actinomycetes</taxon>
        <taxon>Mycobacteriales</taxon>
        <taxon>Corynebacteriaceae</taxon>
        <taxon>Corynebacterium</taxon>
    </lineage>
</organism>
<keyword evidence="1" id="KW-0812">Transmembrane</keyword>
<proteinExistence type="predicted"/>
<feature type="domain" description="CAAX prenyl protease 2/Lysostaphin resistance protein A-like" evidence="2">
    <location>
        <begin position="136"/>
        <end position="226"/>
    </location>
</feature>
<evidence type="ECO:0000313" key="4">
    <source>
        <dbReference type="Proteomes" id="UP000185469"/>
    </source>
</evidence>
<keyword evidence="1" id="KW-1133">Transmembrane helix</keyword>
<protein>
    <recommendedName>
        <fullName evidence="2">CAAX prenyl protease 2/Lysostaphin resistance protein A-like domain-containing protein</fullName>
    </recommendedName>
</protein>
<dbReference type="OrthoDB" id="4453618at2"/>
<dbReference type="Proteomes" id="UP000185469">
    <property type="component" value="Chromosome"/>
</dbReference>
<feature type="transmembrane region" description="Helical" evidence="1">
    <location>
        <begin position="128"/>
        <end position="150"/>
    </location>
</feature>
<feature type="transmembrane region" description="Helical" evidence="1">
    <location>
        <begin position="95"/>
        <end position="116"/>
    </location>
</feature>
<evidence type="ECO:0000259" key="2">
    <source>
        <dbReference type="Pfam" id="PF02517"/>
    </source>
</evidence>
<accession>A0A1L7D0B1</accession>
<name>A0A1L7D0B1_9CORY</name>
<evidence type="ECO:0000256" key="1">
    <source>
        <dbReference type="SAM" id="Phobius"/>
    </source>
</evidence>
<dbReference type="RefSeq" id="WP_075693428.1">
    <property type="nucleotide sequence ID" value="NZ_CP009248.1"/>
</dbReference>
<dbReference type="AlphaFoldDB" id="A0A1L7D0B1"/>
<evidence type="ECO:0000313" key="3">
    <source>
        <dbReference type="EMBL" id="APT91527.1"/>
    </source>
</evidence>
<keyword evidence="4" id="KW-1185">Reference proteome</keyword>
<gene>
    <name evidence="3" type="ORF">CSPHI_11775</name>
</gene>
<dbReference type="GO" id="GO:0004175">
    <property type="term" value="F:endopeptidase activity"/>
    <property type="evidence" value="ECO:0007669"/>
    <property type="project" value="UniProtKB-ARBA"/>
</dbReference>
<reference evidence="3 4" key="1">
    <citation type="submission" date="2014-08" db="EMBL/GenBank/DDBJ databases">
        <title>Complete genome sequence of Corynebacterium sphenisci CECT 5990(T) (=DSM 44792(T)), isolated from healthy wild penguins.</title>
        <authorList>
            <person name="Ruckert C."/>
            <person name="Albersmeier A."/>
            <person name="Winkler A."/>
            <person name="Kalinowski J."/>
        </authorList>
    </citation>
    <scope>NUCLEOTIDE SEQUENCE [LARGE SCALE GENOMIC DNA]</scope>
    <source>
        <strain evidence="3 4">DSM 44792</strain>
    </source>
</reference>
<feature type="transmembrane region" description="Helical" evidence="1">
    <location>
        <begin position="63"/>
        <end position="83"/>
    </location>
</feature>
<dbReference type="STRING" id="1437874.CSPHI_11775"/>
<feature type="transmembrane region" description="Helical" evidence="1">
    <location>
        <begin position="193"/>
        <end position="209"/>
    </location>
</feature>
<dbReference type="GO" id="GO:0080120">
    <property type="term" value="P:CAAX-box protein maturation"/>
    <property type="evidence" value="ECO:0007669"/>
    <property type="project" value="UniProtKB-ARBA"/>
</dbReference>
<dbReference type="EMBL" id="CP009248">
    <property type="protein sequence ID" value="APT91527.1"/>
    <property type="molecule type" value="Genomic_DNA"/>
</dbReference>
<sequence>MSRRLLRAELALLLAATFGAAAVRAVLQLAGVLAGGALGAQPVALNEALAEGPWLNLGLQLTRAAALAAWGGLAWLLLARDGVRGVPGRPRRGDAAAAAGLAALIGIPGLGLYLAGLALGLGRPVDPAAMGVGAATVAPLLALAAANAVAEELVVVGWLITRLGQLGRSPAAALAASAALRGAYHLYQGPTAGVGNLVMGAVFAAWFLRTRRLWPLVGAHFLIDAVAFLGAGLLG</sequence>
<dbReference type="InterPro" id="IPR003675">
    <property type="entry name" value="Rce1/LyrA-like_dom"/>
</dbReference>
<feature type="transmembrane region" description="Helical" evidence="1">
    <location>
        <begin position="216"/>
        <end position="234"/>
    </location>
</feature>
<dbReference type="Pfam" id="PF02517">
    <property type="entry name" value="Rce1-like"/>
    <property type="match status" value="1"/>
</dbReference>
<dbReference type="KEGG" id="csph:CSPHI_11775"/>
<keyword evidence="1" id="KW-0472">Membrane</keyword>